<protein>
    <submittedName>
        <fullName evidence="2">Uncharacterized protein</fullName>
    </submittedName>
</protein>
<name>Q6H5J1_ORYSJ</name>
<evidence type="ECO:0000313" key="3">
    <source>
        <dbReference type="Proteomes" id="UP000000763"/>
    </source>
</evidence>
<gene>
    <name evidence="2" type="primary">P0701E06.7</name>
</gene>
<evidence type="ECO:0000313" key="2">
    <source>
        <dbReference type="EMBL" id="BAD26008.1"/>
    </source>
</evidence>
<dbReference type="EMBL" id="AP005594">
    <property type="protein sequence ID" value="BAD26008.1"/>
    <property type="molecule type" value="Genomic_DNA"/>
</dbReference>
<proteinExistence type="predicted"/>
<evidence type="ECO:0000256" key="1">
    <source>
        <dbReference type="SAM" id="MobiDB-lite"/>
    </source>
</evidence>
<reference evidence="3" key="1">
    <citation type="journal article" date="2005" name="Nature">
        <title>The map-based sequence of the rice genome.</title>
        <authorList>
            <consortium name="International rice genome sequencing project (IRGSP)"/>
            <person name="Matsumoto T."/>
            <person name="Wu J."/>
            <person name="Kanamori H."/>
            <person name="Katayose Y."/>
            <person name="Fujisawa M."/>
            <person name="Namiki N."/>
            <person name="Mizuno H."/>
            <person name="Yamamoto K."/>
            <person name="Antonio B.A."/>
            <person name="Baba T."/>
            <person name="Sakata K."/>
            <person name="Nagamura Y."/>
            <person name="Aoki H."/>
            <person name="Arikawa K."/>
            <person name="Arita K."/>
            <person name="Bito T."/>
            <person name="Chiden Y."/>
            <person name="Fujitsuka N."/>
            <person name="Fukunaka R."/>
            <person name="Hamada M."/>
            <person name="Harada C."/>
            <person name="Hayashi A."/>
            <person name="Hijishita S."/>
            <person name="Honda M."/>
            <person name="Hosokawa S."/>
            <person name="Ichikawa Y."/>
            <person name="Idonuma A."/>
            <person name="Iijima M."/>
            <person name="Ikeda M."/>
            <person name="Ikeno M."/>
            <person name="Ito K."/>
            <person name="Ito S."/>
            <person name="Ito T."/>
            <person name="Ito Y."/>
            <person name="Ito Y."/>
            <person name="Iwabuchi A."/>
            <person name="Kamiya K."/>
            <person name="Karasawa W."/>
            <person name="Kurita K."/>
            <person name="Katagiri S."/>
            <person name="Kikuta A."/>
            <person name="Kobayashi H."/>
            <person name="Kobayashi N."/>
            <person name="Machita K."/>
            <person name="Maehara T."/>
            <person name="Masukawa M."/>
            <person name="Mizubayashi T."/>
            <person name="Mukai Y."/>
            <person name="Nagasaki H."/>
            <person name="Nagata Y."/>
            <person name="Naito S."/>
            <person name="Nakashima M."/>
            <person name="Nakama Y."/>
            <person name="Nakamichi Y."/>
            <person name="Nakamura M."/>
            <person name="Meguro A."/>
            <person name="Negishi M."/>
            <person name="Ohta I."/>
            <person name="Ohta T."/>
            <person name="Okamoto M."/>
            <person name="Ono N."/>
            <person name="Saji S."/>
            <person name="Sakaguchi M."/>
            <person name="Sakai K."/>
            <person name="Shibata M."/>
            <person name="Shimokawa T."/>
            <person name="Song J."/>
            <person name="Takazaki Y."/>
            <person name="Terasawa K."/>
            <person name="Tsugane M."/>
            <person name="Tsuji K."/>
            <person name="Ueda S."/>
            <person name="Waki K."/>
            <person name="Yamagata H."/>
            <person name="Yamamoto M."/>
            <person name="Yamamoto S."/>
            <person name="Yamane H."/>
            <person name="Yoshiki S."/>
            <person name="Yoshihara R."/>
            <person name="Yukawa K."/>
            <person name="Zhong H."/>
            <person name="Yano M."/>
            <person name="Yuan Q."/>
            <person name="Ouyang S."/>
            <person name="Liu J."/>
            <person name="Jones K.M."/>
            <person name="Gansberger K."/>
            <person name="Moffat K."/>
            <person name="Hill J."/>
            <person name="Bera J."/>
            <person name="Fadrosh D."/>
            <person name="Jin S."/>
            <person name="Johri S."/>
            <person name="Kim M."/>
            <person name="Overton L."/>
            <person name="Reardon M."/>
            <person name="Tsitrin T."/>
            <person name="Vuong H."/>
            <person name="Weaver B."/>
            <person name="Ciecko A."/>
            <person name="Tallon L."/>
            <person name="Jackson J."/>
            <person name="Pai G."/>
            <person name="Aken S.V."/>
            <person name="Utterback T."/>
            <person name="Reidmuller S."/>
            <person name="Feldblyum T."/>
            <person name="Hsiao J."/>
            <person name="Zismann V."/>
            <person name="Iobst S."/>
            <person name="de Vazeille A.R."/>
            <person name="Buell C.R."/>
            <person name="Ying K."/>
            <person name="Li Y."/>
            <person name="Lu T."/>
            <person name="Huang Y."/>
            <person name="Zhao Q."/>
            <person name="Feng Q."/>
            <person name="Zhang L."/>
            <person name="Zhu J."/>
            <person name="Weng Q."/>
            <person name="Mu J."/>
            <person name="Lu Y."/>
            <person name="Fan D."/>
            <person name="Liu Y."/>
            <person name="Guan J."/>
            <person name="Zhang Y."/>
            <person name="Yu S."/>
            <person name="Liu X."/>
            <person name="Zhang Y."/>
            <person name="Hong G."/>
            <person name="Han B."/>
            <person name="Choisne N."/>
            <person name="Demange N."/>
            <person name="Orjeda G."/>
            <person name="Samain S."/>
            <person name="Cattolico L."/>
            <person name="Pelletier E."/>
            <person name="Couloux A."/>
            <person name="Segurens B."/>
            <person name="Wincker P."/>
            <person name="D'Hont A."/>
            <person name="Scarpelli C."/>
            <person name="Weissenbach J."/>
            <person name="Salanoubat M."/>
            <person name="Quetier F."/>
            <person name="Yu Y."/>
            <person name="Kim H.R."/>
            <person name="Rambo T."/>
            <person name="Currie J."/>
            <person name="Collura K."/>
            <person name="Luo M."/>
            <person name="Yang T."/>
            <person name="Ammiraju J.S.S."/>
            <person name="Engler F."/>
            <person name="Soderlund C."/>
            <person name="Wing R.A."/>
            <person name="Palmer L.E."/>
            <person name="de la Bastide M."/>
            <person name="Spiegel L."/>
            <person name="Nascimento L."/>
            <person name="Zutavern T."/>
            <person name="O'Shaughnessy A."/>
            <person name="Dike S."/>
            <person name="Dedhia N."/>
            <person name="Preston R."/>
            <person name="Balija V."/>
            <person name="McCombie W.R."/>
            <person name="Chow T."/>
            <person name="Chen H."/>
            <person name="Chung M."/>
            <person name="Chen C."/>
            <person name="Shaw J."/>
            <person name="Wu H."/>
            <person name="Hsiao K."/>
            <person name="Chao Y."/>
            <person name="Chu M."/>
            <person name="Cheng C."/>
            <person name="Hour A."/>
            <person name="Lee P."/>
            <person name="Lin S."/>
            <person name="Lin Y."/>
            <person name="Liou J."/>
            <person name="Liu S."/>
            <person name="Hsing Y."/>
            <person name="Raghuvanshi S."/>
            <person name="Mohanty A."/>
            <person name="Bharti A.K."/>
            <person name="Gaur A."/>
            <person name="Gupta V."/>
            <person name="Kumar D."/>
            <person name="Ravi V."/>
            <person name="Vij S."/>
            <person name="Kapur A."/>
            <person name="Khurana P."/>
            <person name="Khurana P."/>
            <person name="Khurana J.P."/>
            <person name="Tyagi A.K."/>
            <person name="Gaikwad K."/>
            <person name="Singh A."/>
            <person name="Dalal V."/>
            <person name="Srivastava S."/>
            <person name="Dixit A."/>
            <person name="Pal A.K."/>
            <person name="Ghazi I.A."/>
            <person name="Yadav M."/>
            <person name="Pandit A."/>
            <person name="Bhargava A."/>
            <person name="Sureshbabu K."/>
            <person name="Batra K."/>
            <person name="Sharma T.R."/>
            <person name="Mohapatra T."/>
            <person name="Singh N.K."/>
            <person name="Messing J."/>
            <person name="Nelson A.B."/>
            <person name="Fuks G."/>
            <person name="Kavchok S."/>
            <person name="Keizer G."/>
            <person name="Linton E."/>
            <person name="Llaca V."/>
            <person name="Song R."/>
            <person name="Tanyolac B."/>
            <person name="Young S."/>
            <person name="Ho-Il K."/>
            <person name="Hahn J.H."/>
            <person name="Sangsakoo G."/>
            <person name="Vanavichit A."/>
            <person name="de Mattos Luiz.A.T."/>
            <person name="Zimmer P.D."/>
            <person name="Malone G."/>
            <person name="Dellagostin O."/>
            <person name="de Oliveira A.C."/>
            <person name="Bevan M."/>
            <person name="Bancroft I."/>
            <person name="Minx P."/>
            <person name="Cordum H."/>
            <person name="Wilson R."/>
            <person name="Cheng Z."/>
            <person name="Jin W."/>
            <person name="Jiang J."/>
            <person name="Leong S.A."/>
            <person name="Iwama H."/>
            <person name="Gojobori T."/>
            <person name="Itoh T."/>
            <person name="Niimura Y."/>
            <person name="Fujii Y."/>
            <person name="Habara T."/>
            <person name="Sakai H."/>
            <person name="Sato Y."/>
            <person name="Wilson G."/>
            <person name="Kumar K."/>
            <person name="McCouch S."/>
            <person name="Juretic N."/>
            <person name="Hoen D."/>
            <person name="Wright S."/>
            <person name="Bruskiewich R."/>
            <person name="Bureau T."/>
            <person name="Miyao A."/>
            <person name="Hirochika H."/>
            <person name="Nishikawa T."/>
            <person name="Kadowaki K."/>
            <person name="Sugiura M."/>
            <person name="Burr B."/>
            <person name="Sasaki T."/>
        </authorList>
    </citation>
    <scope>NUCLEOTIDE SEQUENCE [LARGE SCALE GENOMIC DNA]</scope>
    <source>
        <strain evidence="3">cv. Nipponbare</strain>
    </source>
</reference>
<feature type="compositionally biased region" description="Acidic residues" evidence="1">
    <location>
        <begin position="13"/>
        <end position="27"/>
    </location>
</feature>
<organism evidence="2 3">
    <name type="scientific">Oryza sativa subsp. japonica</name>
    <name type="common">Rice</name>
    <dbReference type="NCBI Taxonomy" id="39947"/>
    <lineage>
        <taxon>Eukaryota</taxon>
        <taxon>Viridiplantae</taxon>
        <taxon>Streptophyta</taxon>
        <taxon>Embryophyta</taxon>
        <taxon>Tracheophyta</taxon>
        <taxon>Spermatophyta</taxon>
        <taxon>Magnoliopsida</taxon>
        <taxon>Liliopsida</taxon>
        <taxon>Poales</taxon>
        <taxon>Poaceae</taxon>
        <taxon>BOP clade</taxon>
        <taxon>Oryzoideae</taxon>
        <taxon>Oryzeae</taxon>
        <taxon>Oryzinae</taxon>
        <taxon>Oryza</taxon>
        <taxon>Oryza sativa</taxon>
    </lineage>
</organism>
<dbReference type="Proteomes" id="UP000000763">
    <property type="component" value="Chromosome 9"/>
</dbReference>
<sequence length="61" mass="6822">MKNLGGKKRREIEEEAVGEDAGGDEQAEAEHIGARAFIEDAAQERWGREGRRGDRRKKTGL</sequence>
<feature type="region of interest" description="Disordered" evidence="1">
    <location>
        <begin position="1"/>
        <end position="61"/>
    </location>
</feature>
<dbReference type="AlphaFoldDB" id="Q6H5J1"/>
<feature type="compositionally biased region" description="Basic and acidic residues" evidence="1">
    <location>
        <begin position="42"/>
        <end position="52"/>
    </location>
</feature>
<accession>Q6H5J1</accession>
<reference evidence="3" key="2">
    <citation type="journal article" date="2008" name="Nucleic Acids Res.">
        <title>The rice annotation project database (RAP-DB): 2008 update.</title>
        <authorList>
            <consortium name="The rice annotation project (RAP)"/>
        </authorList>
    </citation>
    <scope>GENOME REANNOTATION</scope>
    <source>
        <strain evidence="3">cv. Nipponbare</strain>
    </source>
</reference>